<dbReference type="GO" id="GO:0009252">
    <property type="term" value="P:peptidoglycan biosynthetic process"/>
    <property type="evidence" value="ECO:0007669"/>
    <property type="project" value="UniProtKB-UniPathway"/>
</dbReference>
<dbReference type="UniPathway" id="UPA00219"/>
<dbReference type="InterPro" id="IPR052905">
    <property type="entry name" value="LD-transpeptidase_YkuD-like"/>
</dbReference>
<dbReference type="PANTHER" id="PTHR41533:SF2">
    <property type="entry name" value="BLR7131 PROTEIN"/>
    <property type="match status" value="1"/>
</dbReference>
<evidence type="ECO:0000313" key="10">
    <source>
        <dbReference type="Proteomes" id="UP000318733"/>
    </source>
</evidence>
<evidence type="ECO:0000256" key="7">
    <source>
        <dbReference type="PROSITE-ProRule" id="PRU01373"/>
    </source>
</evidence>
<evidence type="ECO:0000256" key="3">
    <source>
        <dbReference type="ARBA" id="ARBA00022679"/>
    </source>
</evidence>
<dbReference type="InterPro" id="IPR038063">
    <property type="entry name" value="Transpep_catalytic_dom"/>
</dbReference>
<proteinExistence type="inferred from homology"/>
<dbReference type="InterPro" id="IPR045380">
    <property type="entry name" value="LD_TPept_scaffold_dom"/>
</dbReference>
<feature type="active site" description="Proton donor/acceptor" evidence="7">
    <location>
        <position position="406"/>
    </location>
</feature>
<evidence type="ECO:0000259" key="8">
    <source>
        <dbReference type="PROSITE" id="PS52029"/>
    </source>
</evidence>
<evidence type="ECO:0000256" key="6">
    <source>
        <dbReference type="ARBA" id="ARBA00023316"/>
    </source>
</evidence>
<comment type="similarity">
    <text evidence="2">Belongs to the YkuD family.</text>
</comment>
<keyword evidence="10" id="KW-1185">Reference proteome</keyword>
<dbReference type="PROSITE" id="PS52029">
    <property type="entry name" value="LD_TPASE"/>
    <property type="match status" value="1"/>
</dbReference>
<dbReference type="InterPro" id="IPR005490">
    <property type="entry name" value="LD_TPept_cat_dom"/>
</dbReference>
<protein>
    <submittedName>
        <fullName evidence="9">L,D-transpeptidase family protein</fullName>
    </submittedName>
</protein>
<keyword evidence="5 7" id="KW-0573">Peptidoglycan synthesis</keyword>
<dbReference type="OrthoDB" id="9778545at2"/>
<dbReference type="PROSITE" id="PS51257">
    <property type="entry name" value="PROKAR_LIPOPROTEIN"/>
    <property type="match status" value="1"/>
</dbReference>
<dbReference type="GO" id="GO:0008360">
    <property type="term" value="P:regulation of cell shape"/>
    <property type="evidence" value="ECO:0007669"/>
    <property type="project" value="UniProtKB-UniRule"/>
</dbReference>
<dbReference type="GO" id="GO:0071555">
    <property type="term" value="P:cell wall organization"/>
    <property type="evidence" value="ECO:0007669"/>
    <property type="project" value="UniProtKB-UniRule"/>
</dbReference>
<dbReference type="CDD" id="cd16913">
    <property type="entry name" value="YkuD_like"/>
    <property type="match status" value="1"/>
</dbReference>
<dbReference type="Pfam" id="PF03734">
    <property type="entry name" value="YkuD"/>
    <property type="match status" value="1"/>
</dbReference>
<name>A0A556MID3_9SPHI</name>
<dbReference type="PANTHER" id="PTHR41533">
    <property type="entry name" value="L,D-TRANSPEPTIDASE HI_1667-RELATED"/>
    <property type="match status" value="1"/>
</dbReference>
<evidence type="ECO:0000256" key="5">
    <source>
        <dbReference type="ARBA" id="ARBA00022984"/>
    </source>
</evidence>
<dbReference type="GO" id="GO:0004180">
    <property type="term" value="F:carboxypeptidase activity"/>
    <property type="evidence" value="ECO:0007669"/>
    <property type="project" value="UniProtKB-ARBA"/>
</dbReference>
<evidence type="ECO:0000313" key="9">
    <source>
        <dbReference type="EMBL" id="TSJ39674.1"/>
    </source>
</evidence>
<sequence length="507" mass="57457">MLTGTKKVIKVIVILFLSVTVILQSCKKKRSDMGKILFQKTKNKVFNDVDPDSLTEVFKKVLAEDKSKLNYPQVLAAHYSKNGYDPVFVMDHIFNKDLTSAVGYFKRANEHGLNPELFKADEINKLINKFFDPKQIKTVDDAYRAIAELEIFTANSLIRYSNAIEYGVINPKYIYARYYTATQRPDSNAIAKVFAITDMKHYLDSIQPKDSAYIAMQKQLASGAVAEGMSAEETKRFIVLNLERLRWKNKPKEKRYVIVNIPDYKLDVIDSGRSVLNMKVCVGQGRNMDGEKTLMNYVDTDKMDNPNRHSTPQLNSMIHSVEVNPIWNIPKSIATKEIIVAAADDKFYLDNKGISVYKHGKLVDPDDIDWSTAEKEDYDFKQQPGDNNSLGKIKFLFNNQSSVYLHDTPAKDAFRKRMRAVSHGCVRLGDPQGLALRLFGAGKKYDTIAEDMGMDNPEPTTINLRPKVPVYITYVTGWVDPADGSLQVRPDVYGLDIVLYNALANVK</sequence>
<evidence type="ECO:0000256" key="2">
    <source>
        <dbReference type="ARBA" id="ARBA00005992"/>
    </source>
</evidence>
<evidence type="ECO:0000256" key="4">
    <source>
        <dbReference type="ARBA" id="ARBA00022960"/>
    </source>
</evidence>
<dbReference type="Pfam" id="PF20142">
    <property type="entry name" value="Scaffold"/>
    <property type="match status" value="1"/>
</dbReference>
<keyword evidence="6 7" id="KW-0961">Cell wall biogenesis/degradation</keyword>
<dbReference type="SUPFAM" id="SSF141523">
    <property type="entry name" value="L,D-transpeptidase catalytic domain-like"/>
    <property type="match status" value="1"/>
</dbReference>
<reference evidence="9 10" key="1">
    <citation type="submission" date="2019-07" db="EMBL/GenBank/DDBJ databases">
        <authorList>
            <person name="Huq M.A."/>
        </authorList>
    </citation>
    <scope>NUCLEOTIDE SEQUENCE [LARGE SCALE GENOMIC DNA]</scope>
    <source>
        <strain evidence="9 10">MAH-19</strain>
    </source>
</reference>
<dbReference type="GO" id="GO:0016740">
    <property type="term" value="F:transferase activity"/>
    <property type="evidence" value="ECO:0007669"/>
    <property type="project" value="UniProtKB-KW"/>
</dbReference>
<accession>A0A556MID3</accession>
<keyword evidence="4 7" id="KW-0133">Cell shape</keyword>
<evidence type="ECO:0000256" key="1">
    <source>
        <dbReference type="ARBA" id="ARBA00004752"/>
    </source>
</evidence>
<gene>
    <name evidence="9" type="ORF">FO440_18210</name>
</gene>
<organism evidence="9 10">
    <name type="scientific">Mucilaginibacter corticis</name>
    <dbReference type="NCBI Taxonomy" id="2597670"/>
    <lineage>
        <taxon>Bacteria</taxon>
        <taxon>Pseudomonadati</taxon>
        <taxon>Bacteroidota</taxon>
        <taxon>Sphingobacteriia</taxon>
        <taxon>Sphingobacteriales</taxon>
        <taxon>Sphingobacteriaceae</taxon>
        <taxon>Mucilaginibacter</taxon>
    </lineage>
</organism>
<feature type="domain" description="L,D-TPase catalytic" evidence="8">
    <location>
        <begin position="255"/>
        <end position="448"/>
    </location>
</feature>
<feature type="active site" description="Nucleophile" evidence="7">
    <location>
        <position position="425"/>
    </location>
</feature>
<dbReference type="EMBL" id="VLPK01000003">
    <property type="protein sequence ID" value="TSJ39674.1"/>
    <property type="molecule type" value="Genomic_DNA"/>
</dbReference>
<comment type="pathway">
    <text evidence="1 7">Cell wall biogenesis; peptidoglycan biosynthesis.</text>
</comment>
<keyword evidence="3" id="KW-0808">Transferase</keyword>
<dbReference type="Gene3D" id="2.40.440.10">
    <property type="entry name" value="L,D-transpeptidase catalytic domain-like"/>
    <property type="match status" value="1"/>
</dbReference>
<comment type="caution">
    <text evidence="9">The sequence shown here is derived from an EMBL/GenBank/DDBJ whole genome shotgun (WGS) entry which is preliminary data.</text>
</comment>
<dbReference type="AlphaFoldDB" id="A0A556MID3"/>
<dbReference type="Proteomes" id="UP000318733">
    <property type="component" value="Unassembled WGS sequence"/>
</dbReference>